<proteinExistence type="predicted"/>
<dbReference type="Gene3D" id="2.130.10.10">
    <property type="entry name" value="YVTN repeat-like/Quinoprotein amine dehydrogenase"/>
    <property type="match status" value="1"/>
</dbReference>
<accession>A0A5E4PY72</accession>
<dbReference type="AlphaFoldDB" id="A0A5E4PY72"/>
<keyword evidence="2" id="KW-0677">Repeat</keyword>
<gene>
    <name evidence="5" type="ORF">LSINAPIS_LOCUS2883</name>
</gene>
<dbReference type="EMBL" id="FZQP02000648">
    <property type="protein sequence ID" value="VVC89839.1"/>
    <property type="molecule type" value="Genomic_DNA"/>
</dbReference>
<name>A0A5E4PY72_9NEOP</name>
<feature type="compositionally biased region" description="Polar residues" evidence="4">
    <location>
        <begin position="247"/>
        <end position="272"/>
    </location>
</feature>
<evidence type="ECO:0000256" key="2">
    <source>
        <dbReference type="ARBA" id="ARBA00022737"/>
    </source>
</evidence>
<dbReference type="InterPro" id="IPR001680">
    <property type="entry name" value="WD40_rpt"/>
</dbReference>
<evidence type="ECO:0000256" key="3">
    <source>
        <dbReference type="PROSITE-ProRule" id="PRU00221"/>
    </source>
</evidence>
<dbReference type="Proteomes" id="UP000324832">
    <property type="component" value="Unassembled WGS sequence"/>
</dbReference>
<feature type="region of interest" description="Disordered" evidence="4">
    <location>
        <begin position="183"/>
        <end position="228"/>
    </location>
</feature>
<reference evidence="5 6" key="1">
    <citation type="submission" date="2017-07" db="EMBL/GenBank/DDBJ databases">
        <authorList>
            <person name="Talla V."/>
            <person name="Backstrom N."/>
        </authorList>
    </citation>
    <scope>NUCLEOTIDE SEQUENCE [LARGE SCALE GENOMIC DNA]</scope>
</reference>
<feature type="region of interest" description="Disordered" evidence="4">
    <location>
        <begin position="247"/>
        <end position="342"/>
    </location>
</feature>
<dbReference type="Pfam" id="PF00400">
    <property type="entry name" value="WD40"/>
    <property type="match status" value="1"/>
</dbReference>
<dbReference type="PANTHER" id="PTHR46108">
    <property type="entry name" value="BLUE CHEESE"/>
    <property type="match status" value="1"/>
</dbReference>
<dbReference type="PROSITE" id="PS00678">
    <property type="entry name" value="WD_REPEATS_1"/>
    <property type="match status" value="1"/>
</dbReference>
<dbReference type="InterPro" id="IPR019775">
    <property type="entry name" value="WD40_repeat_CS"/>
</dbReference>
<evidence type="ECO:0000313" key="6">
    <source>
        <dbReference type="Proteomes" id="UP000324832"/>
    </source>
</evidence>
<evidence type="ECO:0000256" key="4">
    <source>
        <dbReference type="SAM" id="MobiDB-lite"/>
    </source>
</evidence>
<keyword evidence="6" id="KW-1185">Reference proteome</keyword>
<dbReference type="PROSITE" id="PS50082">
    <property type="entry name" value="WD_REPEATS_2"/>
    <property type="match status" value="1"/>
</dbReference>
<dbReference type="PROSITE" id="PS50294">
    <property type="entry name" value="WD_REPEATS_REGION"/>
    <property type="match status" value="1"/>
</dbReference>
<evidence type="ECO:0000256" key="1">
    <source>
        <dbReference type="ARBA" id="ARBA00022574"/>
    </source>
</evidence>
<dbReference type="SUPFAM" id="SSF50978">
    <property type="entry name" value="WD40 repeat-like"/>
    <property type="match status" value="1"/>
</dbReference>
<feature type="compositionally biased region" description="Basic and acidic residues" evidence="4">
    <location>
        <begin position="273"/>
        <end position="284"/>
    </location>
</feature>
<dbReference type="PANTHER" id="PTHR46108:SF4">
    <property type="entry name" value="BLUE CHEESE"/>
    <property type="match status" value="1"/>
</dbReference>
<dbReference type="InterPro" id="IPR036322">
    <property type="entry name" value="WD40_repeat_dom_sf"/>
</dbReference>
<organism evidence="5 6">
    <name type="scientific">Leptidea sinapis</name>
    <dbReference type="NCBI Taxonomy" id="189913"/>
    <lineage>
        <taxon>Eukaryota</taxon>
        <taxon>Metazoa</taxon>
        <taxon>Ecdysozoa</taxon>
        <taxon>Arthropoda</taxon>
        <taxon>Hexapoda</taxon>
        <taxon>Insecta</taxon>
        <taxon>Pterygota</taxon>
        <taxon>Neoptera</taxon>
        <taxon>Endopterygota</taxon>
        <taxon>Lepidoptera</taxon>
        <taxon>Glossata</taxon>
        <taxon>Ditrysia</taxon>
        <taxon>Papilionoidea</taxon>
        <taxon>Pieridae</taxon>
        <taxon>Dismorphiinae</taxon>
        <taxon>Leptidea</taxon>
    </lineage>
</organism>
<protein>
    <submittedName>
        <fullName evidence="5">Uncharacterized protein</fullName>
    </submittedName>
</protein>
<dbReference type="SMART" id="SM00320">
    <property type="entry name" value="WD40"/>
    <property type="match status" value="1"/>
</dbReference>
<dbReference type="InterPro" id="IPR051944">
    <property type="entry name" value="BEACH_domain_protein"/>
</dbReference>
<keyword evidence="1 3" id="KW-0853">WD repeat</keyword>
<sequence>MSQRSSTILDPNNIMPSQTITPPEKLFFHNLENLRPSLQPVKEVKGPVGQILYTEKAILAVEQNKVLMPPLYNKYVAWGFADHSLRIGNYDNDKAVFVSEGVAHACGEIVCCVVTIWQYWSRRRRLSVKTCLYGHEEAVTCLAASSAYNLVVSGSRDGLVIVWDAESGSFMWSIEYVPVTDEDEDESKSKSIETASQEIEPAIDRDTISTQESEDLQTESLQPVEPNERQAAIKRVEELVKQMSLSQENEGNLVKSGSESSLSDVGETTSAKESSRVHDDKDTCSDNEQDAQEPKDADSCNELQPYDAEGDSDKDYDNEKGKEVDDVTHRSKLQKQGHGGKVSCPEEPLLINFNIVCHSNLKAVPFATYSFRKADYDYAITELDKVDWQTELENCDNTNTLVDKFYKSIQNIIEKTVPKSILLSVEYVKRKGKIRKTI</sequence>
<dbReference type="InterPro" id="IPR015943">
    <property type="entry name" value="WD40/YVTN_repeat-like_dom_sf"/>
</dbReference>
<feature type="compositionally biased region" description="Basic and acidic residues" evidence="4">
    <location>
        <begin position="311"/>
        <end position="329"/>
    </location>
</feature>
<feature type="repeat" description="WD" evidence="3">
    <location>
        <begin position="132"/>
        <end position="173"/>
    </location>
</feature>
<evidence type="ECO:0000313" key="5">
    <source>
        <dbReference type="EMBL" id="VVC89839.1"/>
    </source>
</evidence>